<name>A0A2F0PUP4_SERMA</name>
<dbReference type="EMBL" id="LJEX02000057">
    <property type="protein sequence ID" value="OCO87828.1"/>
    <property type="molecule type" value="Genomic_DNA"/>
</dbReference>
<gene>
    <name evidence="1" type="ORF">AN695_0212515</name>
</gene>
<protein>
    <recommendedName>
        <fullName evidence="3">Prophage protein</fullName>
    </recommendedName>
</protein>
<comment type="caution">
    <text evidence="1">The sequence shown here is derived from an EMBL/GenBank/DDBJ whole genome shotgun (WGS) entry which is preliminary data.</text>
</comment>
<reference evidence="2" key="1">
    <citation type="submission" date="2016-04" db="EMBL/GenBank/DDBJ databases">
        <authorList>
            <person name="Osei Sekyere J."/>
            <person name="Sivertsen A."/>
            <person name="Pedersen A.T."/>
            <person name="Sundsfjord A."/>
        </authorList>
    </citation>
    <scope>NUCLEOTIDE SEQUENCE [LARGE SCALE GENOMIC DNA]</scope>
    <source>
        <strain evidence="2">945174350</strain>
    </source>
</reference>
<evidence type="ECO:0000313" key="2">
    <source>
        <dbReference type="Proteomes" id="UP000050489"/>
    </source>
</evidence>
<evidence type="ECO:0000313" key="1">
    <source>
        <dbReference type="EMBL" id="OCO87828.1"/>
    </source>
</evidence>
<dbReference type="AlphaFoldDB" id="A0A2F0PUP4"/>
<dbReference type="RefSeq" id="WP_055312963.1">
    <property type="nucleotide sequence ID" value="NZ_JAFHIK010000004.1"/>
</dbReference>
<evidence type="ECO:0008006" key="3">
    <source>
        <dbReference type="Google" id="ProtNLM"/>
    </source>
</evidence>
<accession>A0A2F0PUP4</accession>
<dbReference type="Proteomes" id="UP000050489">
    <property type="component" value="Unassembled WGS sequence"/>
</dbReference>
<organism evidence="1 2">
    <name type="scientific">Serratia marcescens</name>
    <dbReference type="NCBI Taxonomy" id="615"/>
    <lineage>
        <taxon>Bacteria</taxon>
        <taxon>Pseudomonadati</taxon>
        <taxon>Pseudomonadota</taxon>
        <taxon>Gammaproteobacteria</taxon>
        <taxon>Enterobacterales</taxon>
        <taxon>Yersiniaceae</taxon>
        <taxon>Serratia</taxon>
    </lineage>
</organism>
<sequence>MSEDRKTNVPDFLGELDAGVFENKFSAALNATALGVLNNGGKGKVVLTFDIDRLSNSVEEKRVNIKHQLKFVTPTPRGKVSEEDTTETPMYVGKGGKLTILQEDQGQLFTVDGGTDGKLRVAK</sequence>
<proteinExistence type="predicted"/>